<proteinExistence type="predicted"/>
<reference evidence="1 2" key="1">
    <citation type="submission" date="2017-04" db="EMBL/GenBank/DDBJ databases">
        <authorList>
            <person name="Afonso C.L."/>
            <person name="Miller P.J."/>
            <person name="Scott M.A."/>
            <person name="Spackman E."/>
            <person name="Goraichik I."/>
            <person name="Dimitrov K.M."/>
            <person name="Suarez D.L."/>
            <person name="Swayne D.E."/>
        </authorList>
    </citation>
    <scope>NUCLEOTIDE SEQUENCE [LARGE SCALE GENOMIC DNA]</scope>
    <source>
        <strain evidence="1 2">DSM 12816</strain>
    </source>
</reference>
<dbReference type="OrthoDB" id="9929791at2"/>
<dbReference type="AlphaFoldDB" id="A0A1W2AHD9"/>
<accession>A0A1W2AHD9</accession>
<dbReference type="RefSeq" id="WP_084234412.1">
    <property type="nucleotide sequence ID" value="NZ_FWXW01000004.1"/>
</dbReference>
<name>A0A1W2AHD9_9FIRM</name>
<evidence type="ECO:0000313" key="2">
    <source>
        <dbReference type="Proteomes" id="UP000192790"/>
    </source>
</evidence>
<dbReference type="EMBL" id="FWXW01000004">
    <property type="protein sequence ID" value="SMC59871.1"/>
    <property type="molecule type" value="Genomic_DNA"/>
</dbReference>
<evidence type="ECO:0000313" key="1">
    <source>
        <dbReference type="EMBL" id="SMC59871.1"/>
    </source>
</evidence>
<organism evidence="1 2">
    <name type="scientific">Papillibacter cinnamivorans DSM 12816</name>
    <dbReference type="NCBI Taxonomy" id="1122930"/>
    <lineage>
        <taxon>Bacteria</taxon>
        <taxon>Bacillati</taxon>
        <taxon>Bacillota</taxon>
        <taxon>Clostridia</taxon>
        <taxon>Eubacteriales</taxon>
        <taxon>Oscillospiraceae</taxon>
        <taxon>Papillibacter</taxon>
    </lineage>
</organism>
<sequence>MNSAIVYIPALLEKLQEMTADQKSFIRITFCEESVDELRYFPGFLHFEAIGKDGLSTDYESIDSVSPPNLDLLRALKVRRDRLAV</sequence>
<protein>
    <submittedName>
        <fullName evidence="1">Uncharacterized protein</fullName>
    </submittedName>
</protein>
<gene>
    <name evidence="1" type="ORF">SAMN02745168_1713</name>
</gene>
<dbReference type="Proteomes" id="UP000192790">
    <property type="component" value="Unassembled WGS sequence"/>
</dbReference>
<keyword evidence="2" id="KW-1185">Reference proteome</keyword>